<dbReference type="Proteomes" id="UP001241571">
    <property type="component" value="Unassembled WGS sequence"/>
</dbReference>
<dbReference type="Proteomes" id="UP000516696">
    <property type="component" value="Chromosome"/>
</dbReference>
<dbReference type="Pfam" id="PF11240">
    <property type="entry name" value="DUF3042"/>
    <property type="match status" value="1"/>
</dbReference>
<evidence type="ECO:0000313" key="7">
    <source>
        <dbReference type="EMBL" id="STD82902.1"/>
    </source>
</evidence>
<dbReference type="EMBL" id="JABXJK010000060">
    <property type="protein sequence ID" value="MBA0973140.1"/>
    <property type="molecule type" value="Genomic_DNA"/>
</dbReference>
<dbReference type="EMBL" id="JARPZN010000002">
    <property type="protein sequence ID" value="MDT2689550.1"/>
    <property type="molecule type" value="Genomic_DNA"/>
</dbReference>
<dbReference type="EMBL" id="CP050485">
    <property type="protein sequence ID" value="QOG27043.1"/>
    <property type="molecule type" value="Genomic_DNA"/>
</dbReference>
<dbReference type="AlphaFoldDB" id="A0A1L8TX78"/>
<dbReference type="Proteomes" id="UP000571857">
    <property type="component" value="Unassembled WGS sequence"/>
</dbReference>
<dbReference type="EMBL" id="WVTI01000001">
    <property type="protein sequence ID" value="MXS24827.1"/>
    <property type="molecule type" value="Genomic_DNA"/>
</dbReference>
<evidence type="ECO:0000313" key="11">
    <source>
        <dbReference type="Proteomes" id="UP000571857"/>
    </source>
</evidence>
<keyword evidence="8" id="KW-1185">Reference proteome</keyword>
<evidence type="ECO:0000313" key="9">
    <source>
        <dbReference type="Proteomes" id="UP000439965"/>
    </source>
</evidence>
<name>A0A1L8TX78_ENTGA</name>
<protein>
    <submittedName>
        <fullName evidence="5">DUF3042 family protein</fullName>
    </submittedName>
    <submittedName>
        <fullName evidence="7">Protein of uncharacterized function (DUF3042)</fullName>
    </submittedName>
</protein>
<organism evidence="5 9">
    <name type="scientific">Enterococcus gallinarum</name>
    <dbReference type="NCBI Taxonomy" id="1353"/>
    <lineage>
        <taxon>Bacteria</taxon>
        <taxon>Bacillati</taxon>
        <taxon>Bacillota</taxon>
        <taxon>Bacilli</taxon>
        <taxon>Lactobacillales</taxon>
        <taxon>Enterococcaceae</taxon>
        <taxon>Enterococcus</taxon>
    </lineage>
</organism>
<evidence type="ECO:0000313" key="5">
    <source>
        <dbReference type="EMBL" id="MXS24827.1"/>
    </source>
</evidence>
<reference evidence="4" key="5">
    <citation type="submission" date="2023-03" db="EMBL/GenBank/DDBJ databases">
        <authorList>
            <person name="Shen W."/>
            <person name="Cai J."/>
        </authorList>
    </citation>
    <scope>NUCLEOTIDE SEQUENCE</scope>
    <source>
        <strain evidence="4">K69-2</strain>
    </source>
</reference>
<reference evidence="2 11" key="4">
    <citation type="submission" date="2020-06" db="EMBL/GenBank/DDBJ databases">
        <title>Crossreactivity between MHC class I-restricted antigens from cancer cells and an enterococcal bacteriophage.</title>
        <authorList>
            <person name="Fluckiger A."/>
            <person name="Daillere R."/>
            <person name="Sassi M."/>
            <person name="Cattoir V."/>
            <person name="Kroemer G."/>
            <person name="Zitvogel L."/>
        </authorList>
    </citation>
    <scope>NUCLEOTIDE SEQUENCE [LARGE SCALE GENOMIC DNA]</scope>
    <source>
        <strain evidence="2 11">EG4</strain>
    </source>
</reference>
<reference evidence="7 8" key="1">
    <citation type="submission" date="2018-06" db="EMBL/GenBank/DDBJ databases">
        <authorList>
            <consortium name="Pathogen Informatics"/>
            <person name="Doyle S."/>
        </authorList>
    </citation>
    <scope>NUCLEOTIDE SEQUENCE [LARGE SCALE GENOMIC DNA]</scope>
    <source>
        <strain evidence="7 8">NCTC12360</strain>
    </source>
</reference>
<reference evidence="5 9" key="2">
    <citation type="submission" date="2019-04" db="EMBL/GenBank/DDBJ databases">
        <title>Step-wise assembly of the neonatal virome modulated by breast feeding.</title>
        <authorList>
            <person name="Liang G."/>
            <person name="Bushman F."/>
        </authorList>
    </citation>
    <scope>NUCLEOTIDE SEQUENCE [LARGE SCALE GENOMIC DNA]</scope>
    <source>
        <strain evidence="5 9">E3404</strain>
    </source>
</reference>
<dbReference type="Proteomes" id="UP001183682">
    <property type="component" value="Unassembled WGS sequence"/>
</dbReference>
<dbReference type="Proteomes" id="UP000254807">
    <property type="component" value="Unassembled WGS sequence"/>
</dbReference>
<dbReference type="Proteomes" id="UP000439965">
    <property type="component" value="Unassembled WGS sequence"/>
</dbReference>
<reference evidence="6 10" key="3">
    <citation type="submission" date="2020-03" db="EMBL/GenBank/DDBJ databases">
        <title>Characterization of ganglioside-mimicking enterococci.</title>
        <authorList>
            <person name="Patry R.T."/>
            <person name="Nothaft H."/>
            <person name="Bridger R."/>
            <person name="Shajahan A."/>
            <person name="Huynh S."/>
            <person name="Sanchez S."/>
            <person name="Azadi P."/>
            <person name="Cooper K."/>
            <person name="Miller W.G."/>
            <person name="Parker C.T."/>
            <person name="Wells L."/>
            <person name="Szymanski C.M."/>
        </authorList>
    </citation>
    <scope>NUCLEOTIDE SEQUENCE [LARGE SCALE GENOMIC DNA]</scope>
    <source>
        <strain evidence="6 10">EGM181</strain>
    </source>
</reference>
<sequence length="55" mass="6105">MKRFLSGFLVGTVATIAAAASVVMTVKKQVIDPIDEQQALNEEKRKRAMRKSVSR</sequence>
<proteinExistence type="predicted"/>
<evidence type="ECO:0000313" key="3">
    <source>
        <dbReference type="EMBL" id="MDL4935486.1"/>
    </source>
</evidence>
<evidence type="ECO:0000313" key="2">
    <source>
        <dbReference type="EMBL" id="MBA0973140.1"/>
    </source>
</evidence>
<gene>
    <name evidence="6" type="ORF">EGM181_07195</name>
    <name evidence="5" type="ORF">GTI89_01810</name>
    <name evidence="2" type="ORF">HWH42_11255</name>
    <name evidence="7" type="ORF">NCTC12360_01342</name>
    <name evidence="4" type="ORF">P7E30_04895</name>
    <name evidence="3" type="ORF">QRX88_07160</name>
</gene>
<evidence type="ECO:0000313" key="12">
    <source>
        <dbReference type="Proteomes" id="UP001241571"/>
    </source>
</evidence>
<evidence type="ECO:0000313" key="4">
    <source>
        <dbReference type="EMBL" id="MDT2689550.1"/>
    </source>
</evidence>
<feature type="chain" id="PRO_5015066765" evidence="1">
    <location>
        <begin position="20"/>
        <end position="55"/>
    </location>
</feature>
<evidence type="ECO:0000313" key="10">
    <source>
        <dbReference type="Proteomes" id="UP000516696"/>
    </source>
</evidence>
<keyword evidence="1" id="KW-0732">Signal</keyword>
<dbReference type="EMBL" id="UFYW01000001">
    <property type="protein sequence ID" value="STD82902.1"/>
    <property type="molecule type" value="Genomic_DNA"/>
</dbReference>
<dbReference type="EMBL" id="JASUBT010000004">
    <property type="protein sequence ID" value="MDL4935486.1"/>
    <property type="molecule type" value="Genomic_DNA"/>
</dbReference>
<reference evidence="3 12" key="6">
    <citation type="submission" date="2023-06" db="EMBL/GenBank/DDBJ databases">
        <title>Acute promotion of culturable opportunistic pathogens and persistent increase of antibiotic resistance following antibiotic exposure in mouse gut microbiota.</title>
        <authorList>
            <person name="Li L."/>
            <person name="Wang B."/>
            <person name="Sun Y."/>
            <person name="Wang M."/>
            <person name="Xu H."/>
        </authorList>
    </citation>
    <scope>NUCLEOTIDE SEQUENCE [LARGE SCALE GENOMIC DNA]</scope>
    <source>
        <strain evidence="3 12">CRI2_2</strain>
    </source>
</reference>
<evidence type="ECO:0000313" key="8">
    <source>
        <dbReference type="Proteomes" id="UP000254807"/>
    </source>
</evidence>
<feature type="signal peptide" evidence="1">
    <location>
        <begin position="1"/>
        <end position="19"/>
    </location>
</feature>
<dbReference type="RefSeq" id="WP_003126853.1">
    <property type="nucleotide sequence ID" value="NZ_BSYC01000002.1"/>
</dbReference>
<evidence type="ECO:0000256" key="1">
    <source>
        <dbReference type="SAM" id="SignalP"/>
    </source>
</evidence>
<evidence type="ECO:0000313" key="6">
    <source>
        <dbReference type="EMBL" id="QOG27043.1"/>
    </source>
</evidence>
<accession>A0A1L8TX78</accession>
<dbReference type="GeneID" id="93223708"/>
<dbReference type="InterPro" id="IPR021402">
    <property type="entry name" value="DUF3042"/>
</dbReference>